<gene>
    <name evidence="1" type="ORF">Sango_0213000</name>
</gene>
<proteinExistence type="predicted"/>
<dbReference type="InterPro" id="IPR034546">
    <property type="entry name" value="PAIR1"/>
</dbReference>
<dbReference type="PANTHER" id="PTHR37695">
    <property type="entry name" value="RECOMBINATION INITIATION DEFECTS 3-RELATED"/>
    <property type="match status" value="1"/>
</dbReference>
<name>A0AAE1XGG0_9LAMI</name>
<dbReference type="AlphaFoldDB" id="A0AAE1XGG0"/>
<organism evidence="1 2">
    <name type="scientific">Sesamum angolense</name>
    <dbReference type="NCBI Taxonomy" id="2727404"/>
    <lineage>
        <taxon>Eukaryota</taxon>
        <taxon>Viridiplantae</taxon>
        <taxon>Streptophyta</taxon>
        <taxon>Embryophyta</taxon>
        <taxon>Tracheophyta</taxon>
        <taxon>Spermatophyta</taxon>
        <taxon>Magnoliopsida</taxon>
        <taxon>eudicotyledons</taxon>
        <taxon>Gunneridae</taxon>
        <taxon>Pentapetalae</taxon>
        <taxon>asterids</taxon>
        <taxon>lamiids</taxon>
        <taxon>Lamiales</taxon>
        <taxon>Pedaliaceae</taxon>
        <taxon>Sesamum</taxon>
    </lineage>
</organism>
<dbReference type="PANTHER" id="PTHR37695:SF1">
    <property type="entry name" value="RECOMBINATION INITIATION DEFECTS 3-RELATED"/>
    <property type="match status" value="1"/>
</dbReference>
<dbReference type="GO" id="GO:0042138">
    <property type="term" value="P:meiotic DNA double-strand break formation"/>
    <property type="evidence" value="ECO:0007669"/>
    <property type="project" value="TreeGrafter"/>
</dbReference>
<dbReference type="GO" id="GO:0009556">
    <property type="term" value="P:microsporogenesis"/>
    <property type="evidence" value="ECO:0007669"/>
    <property type="project" value="TreeGrafter"/>
</dbReference>
<dbReference type="GO" id="GO:0005634">
    <property type="term" value="C:nucleus"/>
    <property type="evidence" value="ECO:0007669"/>
    <property type="project" value="TreeGrafter"/>
</dbReference>
<dbReference type="GO" id="GO:0070192">
    <property type="term" value="P:chromosome organization involved in meiotic cell cycle"/>
    <property type="evidence" value="ECO:0007669"/>
    <property type="project" value="InterPro"/>
</dbReference>
<dbReference type="EMBL" id="JACGWL010000001">
    <property type="protein sequence ID" value="KAK4411400.1"/>
    <property type="molecule type" value="Genomic_DNA"/>
</dbReference>
<comment type="caution">
    <text evidence="1">The sequence shown here is derived from an EMBL/GenBank/DDBJ whole genome shotgun (WGS) entry which is preliminary data.</text>
</comment>
<accession>A0AAE1XGG0</accession>
<dbReference type="GO" id="GO:0009553">
    <property type="term" value="P:embryo sac development"/>
    <property type="evidence" value="ECO:0007669"/>
    <property type="project" value="TreeGrafter"/>
</dbReference>
<evidence type="ECO:0000313" key="2">
    <source>
        <dbReference type="Proteomes" id="UP001289374"/>
    </source>
</evidence>
<sequence>MGSNPVRMKMKINKACDLSSISVLPPQTRRRPSMVSSGLESSLIFPRSQVASQLRPQQPQQSQLTLSQGVSSQHGLFSQFSQNSQDEILTNEDLKKEKIRLGGQVSEELERRIGMIETSLSRFSMILDSIQSDIVQVNKATKEVALESEYTTCLHCKKPKIQLAIRFKLIKTIIDQSKGQQDIKTCLDTGLNSLSGEIISVLSALSEKIDTKMAISRSTTIPKQKQATPPMHGPKAVSYHAPPQEVQFRTECIEHPSFYLSRFDPQQMLLSAILLNYFFSVLCTSKSVLCMKIVCTKAFDSTTNKSTTEGYIGRLDISKTRRSRRQEKDEYSIKEAKEETARILRKARRRKRKYCDTIIIN</sequence>
<keyword evidence="2" id="KW-1185">Reference proteome</keyword>
<evidence type="ECO:0000313" key="1">
    <source>
        <dbReference type="EMBL" id="KAK4411400.1"/>
    </source>
</evidence>
<dbReference type="Proteomes" id="UP001289374">
    <property type="component" value="Unassembled WGS sequence"/>
</dbReference>
<reference evidence="1" key="1">
    <citation type="submission" date="2020-06" db="EMBL/GenBank/DDBJ databases">
        <authorList>
            <person name="Li T."/>
            <person name="Hu X."/>
            <person name="Zhang T."/>
            <person name="Song X."/>
            <person name="Zhang H."/>
            <person name="Dai N."/>
            <person name="Sheng W."/>
            <person name="Hou X."/>
            <person name="Wei L."/>
        </authorList>
    </citation>
    <scope>NUCLEOTIDE SEQUENCE</scope>
    <source>
        <strain evidence="1">K16</strain>
        <tissue evidence="1">Leaf</tissue>
    </source>
</reference>
<reference evidence="1" key="2">
    <citation type="journal article" date="2024" name="Plant">
        <title>Genomic evolution and insights into agronomic trait innovations of Sesamum species.</title>
        <authorList>
            <person name="Miao H."/>
            <person name="Wang L."/>
            <person name="Qu L."/>
            <person name="Liu H."/>
            <person name="Sun Y."/>
            <person name="Le M."/>
            <person name="Wang Q."/>
            <person name="Wei S."/>
            <person name="Zheng Y."/>
            <person name="Lin W."/>
            <person name="Duan Y."/>
            <person name="Cao H."/>
            <person name="Xiong S."/>
            <person name="Wang X."/>
            <person name="Wei L."/>
            <person name="Li C."/>
            <person name="Ma Q."/>
            <person name="Ju M."/>
            <person name="Zhao R."/>
            <person name="Li G."/>
            <person name="Mu C."/>
            <person name="Tian Q."/>
            <person name="Mei H."/>
            <person name="Zhang T."/>
            <person name="Gao T."/>
            <person name="Zhang H."/>
        </authorList>
    </citation>
    <scope>NUCLEOTIDE SEQUENCE</scope>
    <source>
        <strain evidence="1">K16</strain>
    </source>
</reference>
<protein>
    <submittedName>
        <fullName evidence="1">Recombination initiation defects 3</fullName>
    </submittedName>
</protein>